<dbReference type="AlphaFoldDB" id="A0A846RJC2"/>
<gene>
    <name evidence="3" type="ORF">BJ994_002409</name>
</gene>
<proteinExistence type="inferred from homology"/>
<dbReference type="Proteomes" id="UP000547458">
    <property type="component" value="Unassembled WGS sequence"/>
</dbReference>
<dbReference type="InterPro" id="IPR023393">
    <property type="entry name" value="START-like_dom_sf"/>
</dbReference>
<feature type="domain" description="Activator of Hsp90 ATPase homologue 1/2-like C-terminal" evidence="2">
    <location>
        <begin position="23"/>
        <end position="135"/>
    </location>
</feature>
<comment type="similarity">
    <text evidence="1">Belongs to the AHA1 family.</text>
</comment>
<dbReference type="Pfam" id="PF08327">
    <property type="entry name" value="AHSA1"/>
    <property type="match status" value="1"/>
</dbReference>
<evidence type="ECO:0000313" key="3">
    <source>
        <dbReference type="EMBL" id="NJC23333.1"/>
    </source>
</evidence>
<dbReference type="RefSeq" id="WP_167994458.1">
    <property type="nucleotide sequence ID" value="NZ_JAATJL010000001.1"/>
</dbReference>
<evidence type="ECO:0000313" key="4">
    <source>
        <dbReference type="Proteomes" id="UP000547458"/>
    </source>
</evidence>
<keyword evidence="4" id="KW-1185">Reference proteome</keyword>
<protein>
    <submittedName>
        <fullName evidence="3">Uncharacterized protein YndB with AHSA1/START domain</fullName>
    </submittedName>
</protein>
<dbReference type="Gene3D" id="3.30.530.20">
    <property type="match status" value="1"/>
</dbReference>
<accession>A0A846RJC2</accession>
<evidence type="ECO:0000259" key="2">
    <source>
        <dbReference type="Pfam" id="PF08327"/>
    </source>
</evidence>
<reference evidence="3 4" key="1">
    <citation type="submission" date="2020-03" db="EMBL/GenBank/DDBJ databases">
        <title>Sequencing the genomes of 1000 actinobacteria strains.</title>
        <authorList>
            <person name="Klenk H.-P."/>
        </authorList>
    </citation>
    <scope>NUCLEOTIDE SEQUENCE [LARGE SCALE GENOMIC DNA]</scope>
    <source>
        <strain evidence="3 4">DSM 16403</strain>
    </source>
</reference>
<dbReference type="EMBL" id="JAATJL010000001">
    <property type="protein sequence ID" value="NJC23333.1"/>
    <property type="molecule type" value="Genomic_DNA"/>
</dbReference>
<dbReference type="SUPFAM" id="SSF55961">
    <property type="entry name" value="Bet v1-like"/>
    <property type="match status" value="1"/>
</dbReference>
<organism evidence="3 4">
    <name type="scientific">Arthrobacter pigmenti</name>
    <dbReference type="NCBI Taxonomy" id="271432"/>
    <lineage>
        <taxon>Bacteria</taxon>
        <taxon>Bacillati</taxon>
        <taxon>Actinomycetota</taxon>
        <taxon>Actinomycetes</taxon>
        <taxon>Micrococcales</taxon>
        <taxon>Micrococcaceae</taxon>
        <taxon>Arthrobacter</taxon>
    </lineage>
</organism>
<evidence type="ECO:0000256" key="1">
    <source>
        <dbReference type="ARBA" id="ARBA00006817"/>
    </source>
</evidence>
<sequence length="155" mass="17229">MPLVERALDAVDGQVTHSWSLAVPSDLVWWGLTDAEALPCWLGKLTSGAFGVGNVVTIEHAEDYSCTSRIQAYEPGQLLSMTWKFPDEPTSEVRISLKRAGASTHLELRHDGLGSEAANYLTGWHTHLLYLEALLLGEPRSMEDFWSTYDALRRA</sequence>
<name>A0A846RJC2_9MICC</name>
<dbReference type="InterPro" id="IPR013538">
    <property type="entry name" value="ASHA1/2-like_C"/>
</dbReference>
<comment type="caution">
    <text evidence="3">The sequence shown here is derived from an EMBL/GenBank/DDBJ whole genome shotgun (WGS) entry which is preliminary data.</text>
</comment>